<keyword evidence="3" id="KW-1185">Reference proteome</keyword>
<dbReference type="InterPro" id="IPR044855">
    <property type="entry name" value="CoA-Trfase_III_dom3_sf"/>
</dbReference>
<evidence type="ECO:0000313" key="2">
    <source>
        <dbReference type="EMBL" id="MBF4693550.1"/>
    </source>
</evidence>
<evidence type="ECO:0000256" key="1">
    <source>
        <dbReference type="ARBA" id="ARBA00022679"/>
    </source>
</evidence>
<dbReference type="InterPro" id="IPR003673">
    <property type="entry name" value="CoA-Trfase_fam_III"/>
</dbReference>
<dbReference type="PANTHER" id="PTHR48207:SF3">
    <property type="entry name" value="SUCCINATE--HYDROXYMETHYLGLUTARATE COA-TRANSFERASE"/>
    <property type="match status" value="1"/>
</dbReference>
<dbReference type="InterPro" id="IPR023606">
    <property type="entry name" value="CoA-Trfase_III_dom_1_sf"/>
</dbReference>
<proteinExistence type="predicted"/>
<dbReference type="PANTHER" id="PTHR48207">
    <property type="entry name" value="SUCCINATE--HYDROXYMETHYLGLUTARATE COA-TRANSFERASE"/>
    <property type="match status" value="1"/>
</dbReference>
<dbReference type="RefSeq" id="WP_194701795.1">
    <property type="nucleotide sequence ID" value="NZ_JADKNH010000006.1"/>
</dbReference>
<dbReference type="EMBL" id="JADKNH010000006">
    <property type="protein sequence ID" value="MBF4693550.1"/>
    <property type="molecule type" value="Genomic_DNA"/>
</dbReference>
<accession>A0ABR9ZSU9</accession>
<reference evidence="2 3" key="1">
    <citation type="submission" date="2020-11" db="EMBL/GenBank/DDBJ databases">
        <title>Fusibacter basophilias sp. nov.</title>
        <authorList>
            <person name="Qiu D."/>
        </authorList>
    </citation>
    <scope>NUCLEOTIDE SEQUENCE [LARGE SCALE GENOMIC DNA]</scope>
    <source>
        <strain evidence="2 3">Q10-2</strain>
    </source>
</reference>
<dbReference type="GO" id="GO:0016740">
    <property type="term" value="F:transferase activity"/>
    <property type="evidence" value="ECO:0007669"/>
    <property type="project" value="UniProtKB-KW"/>
</dbReference>
<dbReference type="Gene3D" id="3.30.1540.10">
    <property type="entry name" value="formyl-coa transferase, domain 3"/>
    <property type="match status" value="1"/>
</dbReference>
<keyword evidence="1 2" id="KW-0808">Transferase</keyword>
<protein>
    <submittedName>
        <fullName evidence="2">CoA transferase</fullName>
    </submittedName>
</protein>
<sequence>MEQALKGIKVLDLTRVLAGPYCTMILADMGADVIKVEAPIKGDDSRQFGPYVNGESAYFMSINRNKRSITMNLKNPEAKKEFFKLIKSVDVVTENFKPGTMEKLGLGYDVLKEINPQIIYAATSGFGHTGPYSARPAYDGVVQAMGGIMSITGQKGGKPTRVGPSVGDIMAGMFTAIGILGALHYRTEHGIGQKIDVSMLDCQVAVLENAISRYMATGVSPKPEGNRHASIVPFEPFDTSDGEIMIAVGNDSIWQKFCTQIQREDLISDTLFATNPLRSENYEHLRPILGDIIKTKTTSEWQAIFDANGIPNGPINNIESVVNDPQVNHREMIVEMDHPIANKIKIPGVPIKMSVTQGTVHKASPILGEDTADILKTMNGLTDSEIENLKKIGAI</sequence>
<dbReference type="SUPFAM" id="SSF89796">
    <property type="entry name" value="CoA-transferase family III (CaiB/BaiF)"/>
    <property type="match status" value="1"/>
</dbReference>
<dbReference type="InterPro" id="IPR050483">
    <property type="entry name" value="CoA-transferase_III_domain"/>
</dbReference>
<comment type="caution">
    <text evidence="2">The sequence shown here is derived from an EMBL/GenBank/DDBJ whole genome shotgun (WGS) entry which is preliminary data.</text>
</comment>
<organism evidence="2 3">
    <name type="scientific">Fusibacter ferrireducens</name>
    <dbReference type="NCBI Taxonomy" id="2785058"/>
    <lineage>
        <taxon>Bacteria</taxon>
        <taxon>Bacillati</taxon>
        <taxon>Bacillota</taxon>
        <taxon>Clostridia</taxon>
        <taxon>Eubacteriales</taxon>
        <taxon>Eubacteriales Family XII. Incertae Sedis</taxon>
        <taxon>Fusibacter</taxon>
    </lineage>
</organism>
<dbReference type="Proteomes" id="UP000614200">
    <property type="component" value="Unassembled WGS sequence"/>
</dbReference>
<name>A0ABR9ZSU9_9FIRM</name>
<evidence type="ECO:0000313" key="3">
    <source>
        <dbReference type="Proteomes" id="UP000614200"/>
    </source>
</evidence>
<dbReference type="Gene3D" id="3.40.50.10540">
    <property type="entry name" value="Crotonobetainyl-coa:carnitine coa-transferase, domain 1"/>
    <property type="match status" value="1"/>
</dbReference>
<gene>
    <name evidence="2" type="ORF">ISU02_10480</name>
</gene>
<dbReference type="Pfam" id="PF02515">
    <property type="entry name" value="CoA_transf_3"/>
    <property type="match status" value="1"/>
</dbReference>